<name>A0A5S3V7T0_9GAMM</name>
<reference evidence="6 7" key="2">
    <citation type="submission" date="2019-06" db="EMBL/GenBank/DDBJ databases">
        <title>Co-occurence of chitin degradation, pigmentation and bioactivity in marine Pseudoalteromonas.</title>
        <authorList>
            <person name="Sonnenschein E.C."/>
            <person name="Bech P.K."/>
        </authorList>
    </citation>
    <scope>NUCLEOTIDE SEQUENCE [LARGE SCALE GENOMIC DNA]</scope>
    <source>
        <strain evidence="7">S3790</strain>
        <strain evidence="5 6">S3895</strain>
    </source>
</reference>
<dbReference type="GO" id="GO:0016853">
    <property type="term" value="F:isomerase activity"/>
    <property type="evidence" value="ECO:0007669"/>
    <property type="project" value="UniProtKB-KW"/>
</dbReference>
<evidence type="ECO:0000256" key="2">
    <source>
        <dbReference type="ARBA" id="ARBA00023235"/>
    </source>
</evidence>
<dbReference type="GO" id="GO:0005737">
    <property type="term" value="C:cytoplasm"/>
    <property type="evidence" value="ECO:0007669"/>
    <property type="project" value="TreeGrafter"/>
</dbReference>
<dbReference type="PANTHER" id="PTHR13774">
    <property type="entry name" value="PHENAZINE BIOSYNTHESIS PROTEIN"/>
    <property type="match status" value="1"/>
</dbReference>
<dbReference type="InterPro" id="IPR003719">
    <property type="entry name" value="Phenazine_PhzF-like"/>
</dbReference>
<dbReference type="AlphaFoldDB" id="A0A5S3V7T0"/>
<reference evidence="4" key="3">
    <citation type="submission" date="2019-09" db="EMBL/GenBank/DDBJ databases">
        <title>Co-occurence of chitin degradation, pigmentation and bioactivity in marine Pseudoalteromonas.</title>
        <authorList>
            <person name="Sonnenschein E.C."/>
            <person name="Bech P.K."/>
        </authorList>
    </citation>
    <scope>NUCLEOTIDE SEQUENCE</scope>
    <source>
        <strain evidence="4">S3790</strain>
    </source>
</reference>
<keyword evidence="2 4" id="KW-0413">Isomerase</keyword>
<dbReference type="Pfam" id="PF02567">
    <property type="entry name" value="PhzC-PhzF"/>
    <property type="match status" value="1"/>
</dbReference>
<reference evidence="4 7" key="1">
    <citation type="submission" date="2018-01" db="EMBL/GenBank/DDBJ databases">
        <authorList>
            <person name="Paulsen S."/>
            <person name="Gram L.K."/>
        </authorList>
    </citation>
    <scope>NUCLEOTIDE SEQUENCE [LARGE SCALE GENOMIC DNA]</scope>
    <source>
        <strain evidence="4 7">S3790</strain>
        <strain evidence="5">S3895</strain>
    </source>
</reference>
<gene>
    <name evidence="4" type="ORF">CWC19_12675</name>
    <name evidence="5" type="ORF">CWC20_12420</name>
</gene>
<dbReference type="PANTHER" id="PTHR13774:SF17">
    <property type="entry name" value="PHENAZINE BIOSYNTHESIS-LIKE DOMAIN-CONTAINING PROTEIN"/>
    <property type="match status" value="1"/>
</dbReference>
<feature type="active site" evidence="3">
    <location>
        <position position="46"/>
    </location>
</feature>
<dbReference type="SUPFAM" id="SSF54506">
    <property type="entry name" value="Diaminopimelate epimerase-like"/>
    <property type="match status" value="1"/>
</dbReference>
<evidence type="ECO:0000313" key="7">
    <source>
        <dbReference type="Proteomes" id="UP000307217"/>
    </source>
</evidence>
<dbReference type="NCBIfam" id="TIGR00654">
    <property type="entry name" value="PhzF_family"/>
    <property type="match status" value="1"/>
</dbReference>
<comment type="similarity">
    <text evidence="1">Belongs to the PhzF family.</text>
</comment>
<dbReference type="Gene3D" id="3.10.310.10">
    <property type="entry name" value="Diaminopimelate Epimerase, Chain A, domain 1"/>
    <property type="match status" value="2"/>
</dbReference>
<protein>
    <submittedName>
        <fullName evidence="4">Isomerase</fullName>
    </submittedName>
</protein>
<proteinExistence type="inferred from homology"/>
<dbReference type="Proteomes" id="UP000307217">
    <property type="component" value="Unassembled WGS sequence"/>
</dbReference>
<evidence type="ECO:0000256" key="1">
    <source>
        <dbReference type="ARBA" id="ARBA00008270"/>
    </source>
</evidence>
<dbReference type="OrthoDB" id="9788221at2"/>
<organism evidence="4 7">
    <name type="scientific">Pseudoalteromonas aurantia</name>
    <dbReference type="NCBI Taxonomy" id="43654"/>
    <lineage>
        <taxon>Bacteria</taxon>
        <taxon>Pseudomonadati</taxon>
        <taxon>Pseudomonadota</taxon>
        <taxon>Gammaproteobacteria</taxon>
        <taxon>Alteromonadales</taxon>
        <taxon>Pseudoalteromonadaceae</taxon>
        <taxon>Pseudoalteromonas</taxon>
    </lineage>
</organism>
<evidence type="ECO:0000313" key="4">
    <source>
        <dbReference type="EMBL" id="TMO67935.1"/>
    </source>
</evidence>
<comment type="caution">
    <text evidence="4">The sequence shown here is derived from an EMBL/GenBank/DDBJ whole genome shotgun (WGS) entry which is preliminary data.</text>
</comment>
<dbReference type="PIRSF" id="PIRSF016184">
    <property type="entry name" value="PhzC_PhzF"/>
    <property type="match status" value="1"/>
</dbReference>
<dbReference type="EMBL" id="PNBX01000048">
    <property type="protein sequence ID" value="TMO67935.1"/>
    <property type="molecule type" value="Genomic_DNA"/>
</dbReference>
<accession>A0A5S3V7T0</accession>
<dbReference type="RefSeq" id="WP_138592211.1">
    <property type="nucleotide sequence ID" value="NZ_PNBW01000054.1"/>
</dbReference>
<dbReference type="Proteomes" id="UP000307164">
    <property type="component" value="Unassembled WGS sequence"/>
</dbReference>
<evidence type="ECO:0000256" key="3">
    <source>
        <dbReference type="PIRSR" id="PIRSR016184-1"/>
    </source>
</evidence>
<evidence type="ECO:0000313" key="6">
    <source>
        <dbReference type="Proteomes" id="UP000307164"/>
    </source>
</evidence>
<keyword evidence="6" id="KW-1185">Reference proteome</keyword>
<evidence type="ECO:0000313" key="5">
    <source>
        <dbReference type="EMBL" id="TMO73808.1"/>
    </source>
</evidence>
<sequence>MKLSLYQVDAFASNPFEGNPAAVIPLDTWLEDDLLQKIAEENNLSETAFFVQHKEGFQLRWFTPMEEVDLCGHATLAAAHVLFTHLGYALDQVCFLTRSGSLYVRKTSQGYAMDFPATKIDVIGAPEALLKGLGNCEPREVRAGFDYVVILENEAAVKTLVPDFSAWHSLDKRGVVVTAKGDKVDFVSRCFFPKLRVNEDPVTGSAHCELAPFWARELDKTELTGVQLSARTGTVECQVVHERVVLCGQVADYLTAEISL</sequence>
<dbReference type="EMBL" id="PNBW01000054">
    <property type="protein sequence ID" value="TMO73808.1"/>
    <property type="molecule type" value="Genomic_DNA"/>
</dbReference>